<dbReference type="EMBL" id="JAZHXJ010001750">
    <property type="protein sequence ID" value="KAL1844234.1"/>
    <property type="molecule type" value="Genomic_DNA"/>
</dbReference>
<evidence type="ECO:0000313" key="1">
    <source>
        <dbReference type="EMBL" id="KAL1844234.1"/>
    </source>
</evidence>
<proteinExistence type="predicted"/>
<gene>
    <name evidence="1" type="ORF">VTK73DRAFT_2632</name>
</gene>
<dbReference type="Proteomes" id="UP001586593">
    <property type="component" value="Unassembled WGS sequence"/>
</dbReference>
<protein>
    <submittedName>
        <fullName evidence="1">Uncharacterized protein</fullName>
    </submittedName>
</protein>
<comment type="caution">
    <text evidence="1">The sequence shown here is derived from an EMBL/GenBank/DDBJ whole genome shotgun (WGS) entry which is preliminary data.</text>
</comment>
<organism evidence="1 2">
    <name type="scientific">Phialemonium thermophilum</name>
    <dbReference type="NCBI Taxonomy" id="223376"/>
    <lineage>
        <taxon>Eukaryota</taxon>
        <taxon>Fungi</taxon>
        <taxon>Dikarya</taxon>
        <taxon>Ascomycota</taxon>
        <taxon>Pezizomycotina</taxon>
        <taxon>Sordariomycetes</taxon>
        <taxon>Sordariomycetidae</taxon>
        <taxon>Cephalothecales</taxon>
        <taxon>Cephalothecaceae</taxon>
        <taxon>Phialemonium</taxon>
    </lineage>
</organism>
<keyword evidence="2" id="KW-1185">Reference proteome</keyword>
<evidence type="ECO:0000313" key="2">
    <source>
        <dbReference type="Proteomes" id="UP001586593"/>
    </source>
</evidence>
<accession>A0ABR3VRD1</accession>
<reference evidence="1 2" key="1">
    <citation type="journal article" date="2024" name="Commun. Biol.">
        <title>Comparative genomic analysis of thermophilic fungi reveals convergent evolutionary adaptations and gene losses.</title>
        <authorList>
            <person name="Steindorff A.S."/>
            <person name="Aguilar-Pontes M.V."/>
            <person name="Robinson A.J."/>
            <person name="Andreopoulos B."/>
            <person name="LaButti K."/>
            <person name="Kuo A."/>
            <person name="Mondo S."/>
            <person name="Riley R."/>
            <person name="Otillar R."/>
            <person name="Haridas S."/>
            <person name="Lipzen A."/>
            <person name="Grimwood J."/>
            <person name="Schmutz J."/>
            <person name="Clum A."/>
            <person name="Reid I.D."/>
            <person name="Moisan M.C."/>
            <person name="Butler G."/>
            <person name="Nguyen T.T.M."/>
            <person name="Dewar K."/>
            <person name="Conant G."/>
            <person name="Drula E."/>
            <person name="Henrissat B."/>
            <person name="Hansel C."/>
            <person name="Singer S."/>
            <person name="Hutchinson M.I."/>
            <person name="de Vries R.P."/>
            <person name="Natvig D.O."/>
            <person name="Powell A.J."/>
            <person name="Tsang A."/>
            <person name="Grigoriev I.V."/>
        </authorList>
    </citation>
    <scope>NUCLEOTIDE SEQUENCE [LARGE SCALE GENOMIC DNA]</scope>
    <source>
        <strain evidence="1 2">ATCC 24622</strain>
    </source>
</reference>
<name>A0ABR3VRD1_9PEZI</name>
<sequence>MLAFQKKHAAQALVCWLDNEETLFYYSKSVAVADFRRTLRRLGSEAEKLLDQLLGRA</sequence>